<reference evidence="1 2" key="1">
    <citation type="submission" date="2020-04" db="EMBL/GenBank/DDBJ databases">
        <authorList>
            <person name="Laetsch R D."/>
            <person name="Stevens L."/>
            <person name="Kumar S."/>
            <person name="Blaxter L. M."/>
        </authorList>
    </citation>
    <scope>NUCLEOTIDE SEQUENCE [LARGE SCALE GENOMIC DNA]</scope>
</reference>
<evidence type="ECO:0000313" key="2">
    <source>
        <dbReference type="Proteomes" id="UP000494206"/>
    </source>
</evidence>
<comment type="caution">
    <text evidence="1">The sequence shown here is derived from an EMBL/GenBank/DDBJ whole genome shotgun (WGS) entry which is preliminary data.</text>
</comment>
<sequence length="202" mass="23604">MPSDNATLKRKHSPQRVFPFLALPRLAQEKVVSLMDVRAREFFSVCSRYAQELERTSTLQLDTLEFTDHESWRCIPPESNEVTVYGIHISPSTHKKVYRTSIYRKFGENHTKVNGPYGNGKEMVLENTDFYERGLSMLHKILKQINYRVRRFVVRVDRWNVDHIPLHKLDGCKSIHLDFSSIDQLKSILKVVSEETKDITLV</sequence>
<protein>
    <recommendedName>
        <fullName evidence="3">F-box domain-containing protein</fullName>
    </recommendedName>
</protein>
<accession>A0A8S1ES21</accession>
<dbReference type="EMBL" id="CADEPM010000003">
    <property type="protein sequence ID" value="CAB3402745.1"/>
    <property type="molecule type" value="Genomic_DNA"/>
</dbReference>
<evidence type="ECO:0008006" key="3">
    <source>
        <dbReference type="Google" id="ProtNLM"/>
    </source>
</evidence>
<dbReference type="AlphaFoldDB" id="A0A8S1ES21"/>
<gene>
    <name evidence="1" type="ORF">CBOVIS_LOCUS5321</name>
</gene>
<evidence type="ECO:0000313" key="1">
    <source>
        <dbReference type="EMBL" id="CAB3402745.1"/>
    </source>
</evidence>
<name>A0A8S1ES21_9PELO</name>
<keyword evidence="2" id="KW-1185">Reference proteome</keyword>
<dbReference type="Proteomes" id="UP000494206">
    <property type="component" value="Unassembled WGS sequence"/>
</dbReference>
<proteinExistence type="predicted"/>
<organism evidence="1 2">
    <name type="scientific">Caenorhabditis bovis</name>
    <dbReference type="NCBI Taxonomy" id="2654633"/>
    <lineage>
        <taxon>Eukaryota</taxon>
        <taxon>Metazoa</taxon>
        <taxon>Ecdysozoa</taxon>
        <taxon>Nematoda</taxon>
        <taxon>Chromadorea</taxon>
        <taxon>Rhabditida</taxon>
        <taxon>Rhabditina</taxon>
        <taxon>Rhabditomorpha</taxon>
        <taxon>Rhabditoidea</taxon>
        <taxon>Rhabditidae</taxon>
        <taxon>Peloderinae</taxon>
        <taxon>Caenorhabditis</taxon>
    </lineage>
</organism>